<dbReference type="Pfam" id="PF18962">
    <property type="entry name" value="Por_Secre_tail"/>
    <property type="match status" value="1"/>
</dbReference>
<dbReference type="InterPro" id="IPR056600">
    <property type="entry name" value="GBD_T9SS_assoc"/>
</dbReference>
<dbReference type="Pfam" id="PF13573">
    <property type="entry name" value="SprB"/>
    <property type="match status" value="2"/>
</dbReference>
<organism evidence="3 4">
    <name type="scientific">Marivirga salinarum</name>
    <dbReference type="NCBI Taxonomy" id="3059078"/>
    <lineage>
        <taxon>Bacteria</taxon>
        <taxon>Pseudomonadati</taxon>
        <taxon>Bacteroidota</taxon>
        <taxon>Cytophagia</taxon>
        <taxon>Cytophagales</taxon>
        <taxon>Marivirgaceae</taxon>
        <taxon>Marivirga</taxon>
    </lineage>
</organism>
<sequence length="837" mass="91006">MRKLYLLLILISYSFLSYSQSECSTAVTATVGTNTQAAAPDDNYYWYEFTMPESGGKLTIDLPNSNVVGLYSGCDGYTEYLTSSYGKVIYYDAEPSQIIKIRINAGNAEPFDWTLDVSEFQTGDICDLAVEANEGTNTMPAEEGKYYWYTFTMPDLDDTRIYFDWPFMVDATIFKGTCDNLTDESNVTGGSGFYTTGYQANEELFIRLNLSGETNFEWTIEVEVPEVGQDCSIANTAALGTNSLPATEMQDYWYKYTTPADVAGKKLQANSRTGVEMSVYISNCYNSSVLQTRDSAVFALEPEPETDYYFRFNNLTGGDFDWSLLLTDPVAGDICADPIVVEEGQYQADFTPQWYSFTANEAGTYEISSTVESSDKDTILKIYDSCGGAIRAENDDASNSTYQSEISLELQAEETVLILWESGQFETEDGFTWNVYNAARQQITFSSLPEKTFGDETFELEASSSAGLEISYTSSNLEVATIDGNLVTIIGAGESIITASQSGNAEFEAAIPVEQTLTVYKADQEVTISEISDKFSNDDPFEVEASTTSGLDLTYEVSGPATIEGTTLTLNGTLGTVEVIVSQAGNSNYNSASATISFEVLEDPCLDFNASASVTNVSCSGSKDGTITIETTEGTAPFSYSLAGAEAVETNIFTELAAGEYTVEVTDINGCTASTTITIDSPDALEIEAEVVNSNSITGNGSISLTVTGGTGDYSYSWNTDASTSSINELEIGEYTVIVTDENGCSLEESYTVGGVTSNDKSLSNATLIYPNPAKDILQMEHNQSSKELSIYDARGKLLKQVSTEGTQTEINVSELPSGLYFIRADRDSQLHRFVKQ</sequence>
<dbReference type="InterPro" id="IPR008964">
    <property type="entry name" value="Invasin/intimin_cell_adhesion"/>
</dbReference>
<feature type="domain" description="GOLD" evidence="2">
    <location>
        <begin position="282"/>
        <end position="412"/>
    </location>
</feature>
<dbReference type="EMBL" id="CP129971">
    <property type="protein sequence ID" value="WMN10668.1"/>
    <property type="molecule type" value="Genomic_DNA"/>
</dbReference>
<protein>
    <submittedName>
        <fullName evidence="3">T9SS type A sorting domain-containing protein</fullName>
    </submittedName>
</protein>
<evidence type="ECO:0000259" key="2">
    <source>
        <dbReference type="PROSITE" id="PS50866"/>
    </source>
</evidence>
<evidence type="ECO:0000256" key="1">
    <source>
        <dbReference type="SAM" id="SignalP"/>
    </source>
</evidence>
<reference evidence="3 4" key="1">
    <citation type="submission" date="2023-08" db="EMBL/GenBank/DDBJ databases">
        <title>Comparative genomics and taxonomic characterization of three novel marine species of genus Marivirga.</title>
        <authorList>
            <person name="Muhammad N."/>
            <person name="Kim S.-G."/>
        </authorList>
    </citation>
    <scope>NUCLEOTIDE SEQUENCE [LARGE SCALE GENOMIC DNA]</scope>
    <source>
        <strain evidence="3 4">BDSF4-3</strain>
    </source>
</reference>
<feature type="chain" id="PRO_5041260725" evidence="1">
    <location>
        <begin position="20"/>
        <end position="837"/>
    </location>
</feature>
<dbReference type="Proteomes" id="UP001230496">
    <property type="component" value="Chromosome"/>
</dbReference>
<dbReference type="SUPFAM" id="SSF49373">
    <property type="entry name" value="Invasin/intimin cell-adhesion fragments"/>
    <property type="match status" value="1"/>
</dbReference>
<dbReference type="RefSeq" id="WP_308347042.1">
    <property type="nucleotide sequence ID" value="NZ_CP129971.1"/>
</dbReference>
<evidence type="ECO:0000313" key="4">
    <source>
        <dbReference type="Proteomes" id="UP001230496"/>
    </source>
</evidence>
<evidence type="ECO:0000313" key="3">
    <source>
        <dbReference type="EMBL" id="WMN10668.1"/>
    </source>
</evidence>
<dbReference type="Gene3D" id="2.60.40.1080">
    <property type="match status" value="1"/>
</dbReference>
<dbReference type="NCBIfam" id="TIGR04183">
    <property type="entry name" value="Por_Secre_tail"/>
    <property type="match status" value="1"/>
</dbReference>
<dbReference type="Gene3D" id="2.60.40.740">
    <property type="match status" value="1"/>
</dbReference>
<accession>A0AA51RBM3</accession>
<dbReference type="InterPro" id="IPR009038">
    <property type="entry name" value="GOLD_dom"/>
</dbReference>
<gene>
    <name evidence="3" type="ORF">QYS49_35600</name>
</gene>
<dbReference type="AlphaFoldDB" id="A0AA51RBM3"/>
<feature type="signal peptide" evidence="1">
    <location>
        <begin position="1"/>
        <end position="19"/>
    </location>
</feature>
<dbReference type="KEGG" id="msaa:QYS49_35600"/>
<keyword evidence="1" id="KW-0732">Signal</keyword>
<proteinExistence type="predicted"/>
<name>A0AA51RBM3_9BACT</name>
<dbReference type="InterPro" id="IPR026444">
    <property type="entry name" value="Secre_tail"/>
</dbReference>
<dbReference type="PROSITE" id="PS50866">
    <property type="entry name" value="GOLD"/>
    <property type="match status" value="1"/>
</dbReference>
<dbReference type="Pfam" id="PF23759">
    <property type="entry name" value="GBD_T9SS_assoc"/>
    <property type="match status" value="1"/>
</dbReference>
<keyword evidence="4" id="KW-1185">Reference proteome</keyword>
<dbReference type="InterPro" id="IPR025667">
    <property type="entry name" value="SprB_repeat"/>
</dbReference>